<evidence type="ECO:0000313" key="2">
    <source>
        <dbReference type="Proteomes" id="UP000297391"/>
    </source>
</evidence>
<dbReference type="RefSeq" id="WP_135288505.1">
    <property type="nucleotide sequence ID" value="NZ_QUZU01000005.1"/>
</dbReference>
<dbReference type="OrthoDB" id="8399489at2"/>
<accession>A0A4Z0AWQ0</accession>
<gene>
    <name evidence="1" type="ORF">DYL59_07040</name>
</gene>
<dbReference type="AlphaFoldDB" id="A0A4Z0AWQ0"/>
<sequence length="398" mass="45948">MLTIRYPHLMQHVRDLHHGISTIANDKEGTLLLIIKVPKEAVLAAKAKQRIGFYLAPCRMNGETYHGLVTTYEDDELNPLMVVTPLLDDEMGHSIFDLLSSESFDIHFFDDNNRELLGYRSQNTKFAEFDKGQYKLAPSSLEAAYEIRDLTNHWFMRRSLQDDKNSIKVNFLEPLMIEDLFILDAVPMNNLFQKGPPVSHSTLERLEPGSFQEMDIVKLLQKVFHEDSIFLNPLRTDNNEEFVDVLVASDEYLLLIQAKDSPNTEKSLDRTLKRKISTVSKALDKAIDQTRGAIKYLRRGENLQFHFGEDIFEIETHDKVIRNLIVIQETFINEWESYSERVLGLGKEMNSSCYVMGYPELVTWTAKLSTPEKFFDPFDSIIEEGKETGIFPSITFYN</sequence>
<dbReference type="EMBL" id="QUZU01000005">
    <property type="protein sequence ID" value="TFY91226.1"/>
    <property type="molecule type" value="Genomic_DNA"/>
</dbReference>
<organism evidence="1 2">
    <name type="scientific">Pseudomonas kairouanensis</name>
    <dbReference type="NCBI Taxonomy" id="2293832"/>
    <lineage>
        <taxon>Bacteria</taxon>
        <taxon>Pseudomonadati</taxon>
        <taxon>Pseudomonadota</taxon>
        <taxon>Gammaproteobacteria</taxon>
        <taxon>Pseudomonadales</taxon>
        <taxon>Pseudomonadaceae</taxon>
        <taxon>Pseudomonas</taxon>
    </lineage>
</organism>
<proteinExistence type="predicted"/>
<comment type="caution">
    <text evidence="1">The sequence shown here is derived from an EMBL/GenBank/DDBJ whole genome shotgun (WGS) entry which is preliminary data.</text>
</comment>
<name>A0A4Z0AWQ0_9PSED</name>
<dbReference type="Proteomes" id="UP000297391">
    <property type="component" value="Unassembled WGS sequence"/>
</dbReference>
<protein>
    <submittedName>
        <fullName evidence="1">Uncharacterized protein</fullName>
    </submittedName>
</protein>
<evidence type="ECO:0000313" key="1">
    <source>
        <dbReference type="EMBL" id="TFY91226.1"/>
    </source>
</evidence>
<reference evidence="1 2" key="1">
    <citation type="journal article" date="2019" name="Syst. Appl. Microbiol.">
        <title>New species of pathogenic Pseudomonas isolated from citrus in Tunisia: Proposal of Pseudomonas kairouanensis sp. nov. and Pseudomonas nabeulensis sp. nov.</title>
        <authorList>
            <person name="Oueslati M."/>
            <person name="Mulet M."/>
            <person name="Gomila M."/>
            <person name="Berge O."/>
            <person name="Hajlaoui M.R."/>
            <person name="Lalucat J."/>
            <person name="Sadfi-Zouaoui N."/>
            <person name="Garcia-Valdes E."/>
        </authorList>
    </citation>
    <scope>NUCLEOTIDE SEQUENCE [LARGE SCALE GENOMIC DNA]</scope>
    <source>
        <strain evidence="1 2">KC12</strain>
    </source>
</reference>
<keyword evidence="2" id="KW-1185">Reference proteome</keyword>